<proteinExistence type="predicted"/>
<evidence type="ECO:0000313" key="1">
    <source>
        <dbReference type="EMBL" id="KAG6374323.1"/>
    </source>
</evidence>
<dbReference type="InterPro" id="IPR017853">
    <property type="entry name" value="GH"/>
</dbReference>
<dbReference type="OrthoDB" id="406631at2759"/>
<organism evidence="1 2">
    <name type="scientific">Boletus reticuloceps</name>
    <dbReference type="NCBI Taxonomy" id="495285"/>
    <lineage>
        <taxon>Eukaryota</taxon>
        <taxon>Fungi</taxon>
        <taxon>Dikarya</taxon>
        <taxon>Basidiomycota</taxon>
        <taxon>Agaricomycotina</taxon>
        <taxon>Agaricomycetes</taxon>
        <taxon>Agaricomycetidae</taxon>
        <taxon>Boletales</taxon>
        <taxon>Boletineae</taxon>
        <taxon>Boletaceae</taxon>
        <taxon>Boletoideae</taxon>
        <taxon>Boletus</taxon>
    </lineage>
</organism>
<protein>
    <submittedName>
        <fullName evidence="1">Uncharacterized protein</fullName>
    </submittedName>
</protein>
<sequence>MAILKEPTSNTSAMSWGQKWIKNHRNAQAMCNKPVLMEEFGVLASQDQIATYKNWYTTVIDSGLTGVLIWQAGSNLTSGPTPDDGYTIFPGTTIYEMESMYAVQLKYRNPQGLQSYDM</sequence>
<dbReference type="SUPFAM" id="SSF51445">
    <property type="entry name" value="(Trans)glycosidases"/>
    <property type="match status" value="1"/>
</dbReference>
<name>A0A8I2YNF8_9AGAM</name>
<reference evidence="1" key="1">
    <citation type="submission" date="2021-03" db="EMBL/GenBank/DDBJ databases">
        <title>Evolutionary innovations through gain and loss of genes in the ectomycorrhizal Boletales.</title>
        <authorList>
            <person name="Wu G."/>
            <person name="Miyauchi S."/>
            <person name="Morin E."/>
            <person name="Yang Z.-L."/>
            <person name="Xu J."/>
            <person name="Martin F.M."/>
        </authorList>
    </citation>
    <scope>NUCLEOTIDE SEQUENCE</scope>
    <source>
        <strain evidence="1">BR01</strain>
    </source>
</reference>
<keyword evidence="2" id="KW-1185">Reference proteome</keyword>
<gene>
    <name evidence="1" type="ORF">JVT61DRAFT_4350</name>
</gene>
<dbReference type="AlphaFoldDB" id="A0A8I2YNF8"/>
<dbReference type="EMBL" id="JAGFBS010000018">
    <property type="protein sequence ID" value="KAG6374323.1"/>
    <property type="molecule type" value="Genomic_DNA"/>
</dbReference>
<accession>A0A8I2YNF8</accession>
<dbReference type="Proteomes" id="UP000683000">
    <property type="component" value="Unassembled WGS sequence"/>
</dbReference>
<dbReference type="Gene3D" id="3.20.20.80">
    <property type="entry name" value="Glycosidases"/>
    <property type="match status" value="1"/>
</dbReference>
<comment type="caution">
    <text evidence="1">The sequence shown here is derived from an EMBL/GenBank/DDBJ whole genome shotgun (WGS) entry which is preliminary data.</text>
</comment>
<evidence type="ECO:0000313" key="2">
    <source>
        <dbReference type="Proteomes" id="UP000683000"/>
    </source>
</evidence>